<comment type="caution">
    <text evidence="2">The sequence shown here is derived from an EMBL/GenBank/DDBJ whole genome shotgun (WGS) entry which is preliminary data.</text>
</comment>
<sequence>MVDNDDNQELNPCLALKPKLANNENTSFPMMIYLKNMVGFKMDFFKGKEEVTVQKEGSKRKGENLKQEIAKKQRIDEDVEELKRHLQIVANDDDDIYTEATPLASKLVKERFESTEPKNFLDDFLLSTLNIMFEKPNVKANV</sequence>
<dbReference type="AlphaFoldDB" id="A0A6L2MMB5"/>
<reference evidence="2" key="1">
    <citation type="journal article" date="2019" name="Sci. Rep.">
        <title>Draft genome of Tanacetum cinerariifolium, the natural source of mosquito coil.</title>
        <authorList>
            <person name="Yamashiro T."/>
            <person name="Shiraishi A."/>
            <person name="Satake H."/>
            <person name="Nakayama K."/>
        </authorList>
    </citation>
    <scope>NUCLEOTIDE SEQUENCE</scope>
</reference>
<gene>
    <name evidence="2" type="ORF">Tci_046425</name>
</gene>
<accession>A0A6L2MMB5</accession>
<keyword evidence="1" id="KW-0175">Coiled coil</keyword>
<organism evidence="2">
    <name type="scientific">Tanacetum cinerariifolium</name>
    <name type="common">Dalmatian daisy</name>
    <name type="synonym">Chrysanthemum cinerariifolium</name>
    <dbReference type="NCBI Taxonomy" id="118510"/>
    <lineage>
        <taxon>Eukaryota</taxon>
        <taxon>Viridiplantae</taxon>
        <taxon>Streptophyta</taxon>
        <taxon>Embryophyta</taxon>
        <taxon>Tracheophyta</taxon>
        <taxon>Spermatophyta</taxon>
        <taxon>Magnoliopsida</taxon>
        <taxon>eudicotyledons</taxon>
        <taxon>Gunneridae</taxon>
        <taxon>Pentapetalae</taxon>
        <taxon>asterids</taxon>
        <taxon>campanulids</taxon>
        <taxon>Asterales</taxon>
        <taxon>Asteraceae</taxon>
        <taxon>Asteroideae</taxon>
        <taxon>Anthemideae</taxon>
        <taxon>Anthemidinae</taxon>
        <taxon>Tanacetum</taxon>
    </lineage>
</organism>
<protein>
    <submittedName>
        <fullName evidence="2">Uncharacterized protein</fullName>
    </submittedName>
</protein>
<feature type="coiled-coil region" evidence="1">
    <location>
        <begin position="65"/>
        <end position="92"/>
    </location>
</feature>
<evidence type="ECO:0000256" key="1">
    <source>
        <dbReference type="SAM" id="Coils"/>
    </source>
</evidence>
<dbReference type="EMBL" id="BKCJ010006885">
    <property type="protein sequence ID" value="GEU74447.1"/>
    <property type="molecule type" value="Genomic_DNA"/>
</dbReference>
<name>A0A6L2MMB5_TANCI</name>
<proteinExistence type="predicted"/>
<evidence type="ECO:0000313" key="2">
    <source>
        <dbReference type="EMBL" id="GEU74447.1"/>
    </source>
</evidence>